<accession>A0A3G4ZL05</accession>
<evidence type="ECO:0000313" key="2">
    <source>
        <dbReference type="EMBL" id="AYV75516.1"/>
    </source>
</evidence>
<feature type="transmembrane region" description="Helical" evidence="1">
    <location>
        <begin position="124"/>
        <end position="144"/>
    </location>
</feature>
<organism evidence="2">
    <name type="scientific">Terrestrivirus sp</name>
    <dbReference type="NCBI Taxonomy" id="2487775"/>
    <lineage>
        <taxon>Viruses</taxon>
        <taxon>Varidnaviria</taxon>
        <taxon>Bamfordvirae</taxon>
        <taxon>Nucleocytoviricota</taxon>
        <taxon>Megaviricetes</taxon>
        <taxon>Imitervirales</taxon>
        <taxon>Mimiviridae</taxon>
        <taxon>Klosneuvirinae</taxon>
    </lineage>
</organism>
<evidence type="ECO:0000256" key="1">
    <source>
        <dbReference type="SAM" id="Phobius"/>
    </source>
</evidence>
<sequence length="156" mass="18121">MDPFYKKKFLFLLAGLILFIPFDITSWVLAGNNFACDHQGFQFTIQDYMVGAPIISTCAYIFIFIALFIEMKTQNMDPGFHNIIHKIFQALIGLFMFAWFVVGAVILFHYNLDCIRSQIEVKYATFYWAYTIITLIVGTIIWSYNHKKNTNVISNT</sequence>
<evidence type="ECO:0008006" key="3">
    <source>
        <dbReference type="Google" id="ProtNLM"/>
    </source>
</evidence>
<feature type="transmembrane region" description="Helical" evidence="1">
    <location>
        <begin position="9"/>
        <end position="30"/>
    </location>
</feature>
<protein>
    <recommendedName>
        <fullName evidence="3">Transmembrane protein</fullName>
    </recommendedName>
</protein>
<keyword evidence="1" id="KW-1133">Transmembrane helix</keyword>
<feature type="transmembrane region" description="Helical" evidence="1">
    <location>
        <begin position="90"/>
        <end position="112"/>
    </location>
</feature>
<keyword evidence="1" id="KW-0812">Transmembrane</keyword>
<keyword evidence="1" id="KW-0472">Membrane</keyword>
<reference evidence="2" key="1">
    <citation type="submission" date="2018-10" db="EMBL/GenBank/DDBJ databases">
        <title>Hidden diversity of soil giant viruses.</title>
        <authorList>
            <person name="Schulz F."/>
            <person name="Alteio L."/>
            <person name="Goudeau D."/>
            <person name="Ryan E.M."/>
            <person name="Malmstrom R.R."/>
            <person name="Blanchard J."/>
            <person name="Woyke T."/>
        </authorList>
    </citation>
    <scope>NUCLEOTIDE SEQUENCE</scope>
    <source>
        <strain evidence="2">TEV1</strain>
    </source>
</reference>
<name>A0A3G4ZL05_9VIRU</name>
<dbReference type="EMBL" id="MK071980">
    <property type="protein sequence ID" value="AYV75516.1"/>
    <property type="molecule type" value="Genomic_DNA"/>
</dbReference>
<proteinExistence type="predicted"/>
<gene>
    <name evidence="2" type="ORF">Terrestrivirus2_24</name>
</gene>
<feature type="transmembrane region" description="Helical" evidence="1">
    <location>
        <begin position="50"/>
        <end position="69"/>
    </location>
</feature>